<keyword evidence="1" id="KW-0812">Transmembrane</keyword>
<dbReference type="RefSeq" id="WP_095266562.1">
    <property type="nucleotide sequence ID" value="NZ_NPBY01000057.1"/>
</dbReference>
<evidence type="ECO:0000313" key="2">
    <source>
        <dbReference type="EMBL" id="PAD74412.1"/>
    </source>
</evidence>
<sequence>MLKEILQEIRSKLSPKFFLSWLSLTAVLISFAVYRSRSYELRDSLDFFTFTIGSILPILFPIVSVLVLTISFAADIHHRFLTYTRMRRPIIETLNINFWANLVLTFIFFFCLIISLFIFAYYIEPLLGIANFNPAGYGLTTDNIAEDTYMRHTFTQFLRYGTLTYGIVYALWVGLNAGLFAAIGFVLVLLLRNRYLALSLPFVIYVVGIFTLSALGAEIYRPSYTIFPFDRIQSPIWTALIPFTILSVIVAGSLIYIKRNITKLGNLT</sequence>
<evidence type="ECO:0000313" key="3">
    <source>
        <dbReference type="Proteomes" id="UP000215596"/>
    </source>
</evidence>
<feature type="transmembrane region" description="Helical" evidence="1">
    <location>
        <begin position="198"/>
        <end position="216"/>
    </location>
</feature>
<feature type="transmembrane region" description="Helical" evidence="1">
    <location>
        <begin position="54"/>
        <end position="77"/>
    </location>
</feature>
<accession>A0A268EMR4</accession>
<dbReference type="Proteomes" id="UP000215596">
    <property type="component" value="Unassembled WGS sequence"/>
</dbReference>
<gene>
    <name evidence="2" type="ORF">CHH67_17850</name>
</gene>
<feature type="transmembrane region" description="Helical" evidence="1">
    <location>
        <begin position="17"/>
        <end position="34"/>
    </location>
</feature>
<keyword evidence="1" id="KW-1133">Transmembrane helix</keyword>
<dbReference type="AlphaFoldDB" id="A0A268EMR4"/>
<name>A0A268EMR4_9BACL</name>
<proteinExistence type="predicted"/>
<organism evidence="2 3">
    <name type="scientific">Paenibacillus campinasensis</name>
    <dbReference type="NCBI Taxonomy" id="66347"/>
    <lineage>
        <taxon>Bacteria</taxon>
        <taxon>Bacillati</taxon>
        <taxon>Bacillota</taxon>
        <taxon>Bacilli</taxon>
        <taxon>Bacillales</taxon>
        <taxon>Paenibacillaceae</taxon>
        <taxon>Paenibacillus</taxon>
    </lineage>
</organism>
<comment type="caution">
    <text evidence="2">The sequence shown here is derived from an EMBL/GenBank/DDBJ whole genome shotgun (WGS) entry which is preliminary data.</text>
</comment>
<protein>
    <submittedName>
        <fullName evidence="2">Uncharacterized protein</fullName>
    </submittedName>
</protein>
<reference evidence="2 3" key="1">
    <citation type="submission" date="2017-07" db="EMBL/GenBank/DDBJ databases">
        <title>Isolation and whole genome analysis of endospore-forming bacteria from heroin.</title>
        <authorList>
            <person name="Kalinowski J."/>
            <person name="Ahrens B."/>
            <person name="Al-Dilaimi A."/>
            <person name="Winkler A."/>
            <person name="Wibberg D."/>
            <person name="Schleenbecker U."/>
            <person name="Ruckert C."/>
            <person name="Wolfel R."/>
            <person name="Grass G."/>
        </authorList>
    </citation>
    <scope>NUCLEOTIDE SEQUENCE [LARGE SCALE GENOMIC DNA]</scope>
    <source>
        <strain evidence="2 3">7537-G1</strain>
    </source>
</reference>
<feature type="transmembrane region" description="Helical" evidence="1">
    <location>
        <begin position="98"/>
        <end position="123"/>
    </location>
</feature>
<feature type="transmembrane region" description="Helical" evidence="1">
    <location>
        <begin position="236"/>
        <end position="257"/>
    </location>
</feature>
<dbReference type="OrthoDB" id="2573593at2"/>
<feature type="transmembrane region" description="Helical" evidence="1">
    <location>
        <begin position="167"/>
        <end position="191"/>
    </location>
</feature>
<dbReference type="EMBL" id="NPBY01000057">
    <property type="protein sequence ID" value="PAD74412.1"/>
    <property type="molecule type" value="Genomic_DNA"/>
</dbReference>
<evidence type="ECO:0000256" key="1">
    <source>
        <dbReference type="SAM" id="Phobius"/>
    </source>
</evidence>
<keyword evidence="1" id="KW-0472">Membrane</keyword>